<evidence type="ECO:0000313" key="2">
    <source>
        <dbReference type="EMBL" id="KFI65716.1"/>
    </source>
</evidence>
<reference evidence="2 3" key="1">
    <citation type="submission" date="2014-03" db="EMBL/GenBank/DDBJ databases">
        <title>Genomics of Bifidobacteria.</title>
        <authorList>
            <person name="Ventura M."/>
            <person name="Milani C."/>
            <person name="Lugli G.A."/>
        </authorList>
    </citation>
    <scope>NUCLEOTIDE SEQUENCE [LARGE SCALE GENOMIC DNA]</scope>
    <source>
        <strain evidence="2 3">LMG 10738</strain>
    </source>
</reference>
<dbReference type="Proteomes" id="UP000029067">
    <property type="component" value="Unassembled WGS sequence"/>
</dbReference>
<dbReference type="STRING" id="1688.BCUN_0211"/>
<dbReference type="InterPro" id="IPR052345">
    <property type="entry name" value="Rad_response_metalloprotease"/>
</dbReference>
<evidence type="ECO:0000259" key="1">
    <source>
        <dbReference type="Pfam" id="PF06114"/>
    </source>
</evidence>
<keyword evidence="3" id="KW-1185">Reference proteome</keyword>
<dbReference type="InterPro" id="IPR010359">
    <property type="entry name" value="IrrE_HExxH"/>
</dbReference>
<proteinExistence type="predicted"/>
<dbReference type="Gene3D" id="1.10.10.60">
    <property type="entry name" value="Homeodomain-like"/>
    <property type="match status" value="1"/>
</dbReference>
<dbReference type="eggNOG" id="COG2856">
    <property type="taxonomic scope" value="Bacteria"/>
</dbReference>
<dbReference type="PANTHER" id="PTHR43236:SF2">
    <property type="entry name" value="BLL0069 PROTEIN"/>
    <property type="match status" value="1"/>
</dbReference>
<gene>
    <name evidence="2" type="ORF">BCUN_0211</name>
</gene>
<dbReference type="Pfam" id="PF06114">
    <property type="entry name" value="Peptidase_M78"/>
    <property type="match status" value="1"/>
</dbReference>
<protein>
    <submittedName>
        <fullName evidence="2">Zn peptidase</fullName>
    </submittedName>
</protein>
<organism evidence="2 3">
    <name type="scientific">Bifidobacterium cuniculi</name>
    <dbReference type="NCBI Taxonomy" id="1688"/>
    <lineage>
        <taxon>Bacteria</taxon>
        <taxon>Bacillati</taxon>
        <taxon>Actinomycetota</taxon>
        <taxon>Actinomycetes</taxon>
        <taxon>Bifidobacteriales</taxon>
        <taxon>Bifidobacteriaceae</taxon>
        <taxon>Bifidobacterium</taxon>
    </lineage>
</organism>
<sequence>MDGQEKPYVNPAQAPSTAATELLLKTVADEDRRIMLPVNVIDIANQLGLKFTTLFLEEGVSGLLVKNEENGPFNAVVDASEHQHRMRFTLAHEIGHYIHKYQGDEWNGKIAGLVEHRDELSSKGTDPEERWANKFAASLLMPAAIVARFWAEGLSVEEIARQFNVSQSALKFRLRNLGLR</sequence>
<dbReference type="AlphaFoldDB" id="A0A087B3W6"/>
<dbReference type="EMBL" id="JGYV01000001">
    <property type="protein sequence ID" value="KFI65716.1"/>
    <property type="molecule type" value="Genomic_DNA"/>
</dbReference>
<comment type="caution">
    <text evidence="2">The sequence shown here is derived from an EMBL/GenBank/DDBJ whole genome shotgun (WGS) entry which is preliminary data.</text>
</comment>
<dbReference type="Gene3D" id="1.10.10.2910">
    <property type="match status" value="1"/>
</dbReference>
<dbReference type="PANTHER" id="PTHR43236">
    <property type="entry name" value="ANTITOXIN HIGA1"/>
    <property type="match status" value="1"/>
</dbReference>
<evidence type="ECO:0000313" key="3">
    <source>
        <dbReference type="Proteomes" id="UP000029067"/>
    </source>
</evidence>
<dbReference type="RefSeq" id="WP_051920412.1">
    <property type="nucleotide sequence ID" value="NZ_JGYV01000001.1"/>
</dbReference>
<feature type="domain" description="IrrE N-terminal-like" evidence="1">
    <location>
        <begin position="77"/>
        <end position="174"/>
    </location>
</feature>
<dbReference type="OrthoDB" id="9794834at2"/>
<name>A0A087B3W6_9BIFI</name>
<accession>A0A087B3W6</accession>